<dbReference type="InterPro" id="IPR036388">
    <property type="entry name" value="WH-like_DNA-bd_sf"/>
</dbReference>
<dbReference type="Pfam" id="PF00486">
    <property type="entry name" value="Trans_reg_C"/>
    <property type="match status" value="1"/>
</dbReference>
<dbReference type="SUPFAM" id="SSF46894">
    <property type="entry name" value="C-terminal effector domain of the bipartite response regulators"/>
    <property type="match status" value="1"/>
</dbReference>
<dbReference type="PROSITE" id="PS51755">
    <property type="entry name" value="OMPR_PHOB"/>
    <property type="match status" value="1"/>
</dbReference>
<dbReference type="GO" id="GO:0003677">
    <property type="term" value="F:DNA binding"/>
    <property type="evidence" value="ECO:0007669"/>
    <property type="project" value="UniProtKB-UniRule"/>
</dbReference>
<comment type="caution">
    <text evidence="4">The sequence shown here is derived from an EMBL/GenBank/DDBJ whole genome shotgun (WGS) entry which is preliminary data.</text>
</comment>
<evidence type="ECO:0000313" key="4">
    <source>
        <dbReference type="EMBL" id="MXN45611.1"/>
    </source>
</evidence>
<dbReference type="InterPro" id="IPR001867">
    <property type="entry name" value="OmpR/PhoB-type_DNA-bd"/>
</dbReference>
<evidence type="ECO:0000256" key="1">
    <source>
        <dbReference type="ARBA" id="ARBA00023125"/>
    </source>
</evidence>
<dbReference type="GO" id="GO:0006355">
    <property type="term" value="P:regulation of DNA-templated transcription"/>
    <property type="evidence" value="ECO:0007669"/>
    <property type="project" value="InterPro"/>
</dbReference>
<proteinExistence type="predicted"/>
<protein>
    <recommendedName>
        <fullName evidence="3">OmpR/PhoB-type domain-containing protein</fullName>
    </recommendedName>
</protein>
<evidence type="ECO:0000256" key="2">
    <source>
        <dbReference type="PROSITE-ProRule" id="PRU01091"/>
    </source>
</evidence>
<feature type="domain" description="OmpR/PhoB-type" evidence="3">
    <location>
        <begin position="1"/>
        <end position="75"/>
    </location>
</feature>
<accession>A0A6N8SAB3</accession>
<dbReference type="OrthoDB" id="9807521at2"/>
<dbReference type="AlphaFoldDB" id="A0A6N8SAB3"/>
<keyword evidence="5" id="KW-1185">Reference proteome</keyword>
<dbReference type="EMBL" id="WUMK01000003">
    <property type="protein sequence ID" value="MXN45611.1"/>
    <property type="molecule type" value="Genomic_DNA"/>
</dbReference>
<dbReference type="GO" id="GO:0000160">
    <property type="term" value="P:phosphorelay signal transduction system"/>
    <property type="evidence" value="ECO:0007669"/>
    <property type="project" value="InterPro"/>
</dbReference>
<evidence type="ECO:0000259" key="3">
    <source>
        <dbReference type="PROSITE" id="PS51755"/>
    </source>
</evidence>
<keyword evidence="1 2" id="KW-0238">DNA-binding</keyword>
<name>A0A6N8SAB3_9HYPH</name>
<organism evidence="4 5">
    <name type="scientific">Shinella kummerowiae</name>
    <dbReference type="NCBI Taxonomy" id="417745"/>
    <lineage>
        <taxon>Bacteria</taxon>
        <taxon>Pseudomonadati</taxon>
        <taxon>Pseudomonadota</taxon>
        <taxon>Alphaproteobacteria</taxon>
        <taxon>Hyphomicrobiales</taxon>
        <taxon>Rhizobiaceae</taxon>
        <taxon>Shinella</taxon>
    </lineage>
</organism>
<reference evidence="4 5" key="1">
    <citation type="submission" date="2019-12" db="EMBL/GenBank/DDBJ databases">
        <title>Shinella kummerowiae sp. nov., a symbiotic bacterium isolated from root nodules of the herbal legume Kummerowia stipulacea.</title>
        <authorList>
            <person name="Gao J."/>
        </authorList>
    </citation>
    <scope>NUCLEOTIDE SEQUENCE [LARGE SCALE GENOMIC DNA]</scope>
    <source>
        <strain evidence="4 5">CCBAU 25048</strain>
    </source>
</reference>
<feature type="DNA-binding region" description="OmpR/PhoB-type" evidence="2">
    <location>
        <begin position="1"/>
        <end position="75"/>
    </location>
</feature>
<sequence length="142" mass="15788">MVLGSRAADILIFLAAHAGDLKTNAEIVRHVWPDTFVEEANLRVHISALRKALDDIQKEPKAIASCHRARQACRHRSRRGGQRPSDYRRKCAVAALRGDDTHTGRCRDAPADMTPVRGQAKALCIDLRRLTRVVAWLASISC</sequence>
<dbReference type="InterPro" id="IPR016032">
    <property type="entry name" value="Sig_transdc_resp-reg_C-effctor"/>
</dbReference>
<gene>
    <name evidence="4" type="ORF">GR138_10430</name>
</gene>
<dbReference type="Proteomes" id="UP000435802">
    <property type="component" value="Unassembled WGS sequence"/>
</dbReference>
<dbReference type="Gene3D" id="1.10.10.10">
    <property type="entry name" value="Winged helix-like DNA-binding domain superfamily/Winged helix DNA-binding domain"/>
    <property type="match status" value="1"/>
</dbReference>
<evidence type="ECO:0000313" key="5">
    <source>
        <dbReference type="Proteomes" id="UP000435802"/>
    </source>
</evidence>